<dbReference type="Gene3D" id="2.70.70.10">
    <property type="entry name" value="Glucose Permease (Domain IIA)"/>
    <property type="match status" value="1"/>
</dbReference>
<protein>
    <submittedName>
        <fullName evidence="1">Uncharacterized protein</fullName>
    </submittedName>
</protein>
<dbReference type="Gene3D" id="1.10.530.10">
    <property type="match status" value="1"/>
</dbReference>
<proteinExistence type="predicted"/>
<gene>
    <name evidence="1" type="ORF">WJ33_21175</name>
</gene>
<dbReference type="Proteomes" id="UP000064029">
    <property type="component" value="Unassembled WGS sequence"/>
</dbReference>
<dbReference type="SUPFAM" id="SSF53955">
    <property type="entry name" value="Lysozyme-like"/>
    <property type="match status" value="1"/>
</dbReference>
<evidence type="ECO:0000313" key="1">
    <source>
        <dbReference type="EMBL" id="KVG71663.1"/>
    </source>
</evidence>
<organism evidence="1 2">
    <name type="scientific">Burkholderia ubonensis</name>
    <dbReference type="NCBI Taxonomy" id="101571"/>
    <lineage>
        <taxon>Bacteria</taxon>
        <taxon>Pseudomonadati</taxon>
        <taxon>Pseudomonadota</taxon>
        <taxon>Betaproteobacteria</taxon>
        <taxon>Burkholderiales</taxon>
        <taxon>Burkholderiaceae</taxon>
        <taxon>Burkholderia</taxon>
        <taxon>Burkholderia cepacia complex</taxon>
    </lineage>
</organism>
<dbReference type="InterPro" id="IPR023346">
    <property type="entry name" value="Lysozyme-like_dom_sf"/>
</dbReference>
<reference evidence="1 2" key="1">
    <citation type="submission" date="2015-11" db="EMBL/GenBank/DDBJ databases">
        <title>Expanding the genomic diversity of Burkholderia species for the development of highly accurate diagnostics.</title>
        <authorList>
            <person name="Sahl J."/>
            <person name="Keim P."/>
            <person name="Wagner D."/>
        </authorList>
    </citation>
    <scope>NUCLEOTIDE SEQUENCE [LARGE SCALE GENOMIC DNA]</scope>
    <source>
        <strain evidence="1 2">MSMB2036</strain>
    </source>
</reference>
<evidence type="ECO:0000313" key="2">
    <source>
        <dbReference type="Proteomes" id="UP000064029"/>
    </source>
</evidence>
<dbReference type="EMBL" id="LOXM01000070">
    <property type="protein sequence ID" value="KVG71663.1"/>
    <property type="molecule type" value="Genomic_DNA"/>
</dbReference>
<name>A0A103RPL6_9BURK</name>
<accession>A0A103RPL6</accession>
<dbReference type="OrthoDB" id="1242806at2"/>
<dbReference type="InterPro" id="IPR011055">
    <property type="entry name" value="Dup_hybrid_motif"/>
</dbReference>
<comment type="caution">
    <text evidence="1">The sequence shown here is derived from an EMBL/GenBank/DDBJ whole genome shotgun (WGS) entry which is preliminary data.</text>
</comment>
<dbReference type="AlphaFoldDB" id="A0A103RPL6"/>
<sequence length="831" mass="93134">MIISPPFLPASGLTSNDASRPDPMMDAVDQLEIGHHGVYPVAFDRRFHGGIHLAPNEQNEPVSAIADGDVVAYRVCKNALSDGRIDSATGQPELNSNAGFVLLRHTTDTGDGRTITYYSLYMHLLDMTEQEEDIAPQPNDPAETGSANALPKWLLDTAEGKDGVVQPGGTKKVYRKDMLGYVGRHQGVRHLHFEIFMADDDFTAWFEQDGHKVQLGEKNPIQPTSGDYWGHTYFVIPGPKDFVPQPAGMSDAWFPRVPGGSIGENDTLYVEAWFNKGRRYTQAWIDRGNSGSITLLTPDPVADPYDDETKQYEYDLYDRSVALYSACPSDGFEMLRFGRILSDHPTLSGAACDTWVAVPVDENGNQGYVNIASDAIIKLSDADFPFFKDWQKVDEDNTPFNHDGLCGYDELCRLTGVADPQATSGMISPLEYDRNNDDSANLQLAGYVRNAEGAREKLRGLVCKARSEWDPSDNDERYQGLNEPDGFFGKQKDTNPDGYAKFIEFLSKFQFLDKTSLAGQKVWFFHPLAFIRHFRKCAWLSASEFKQLLPTEVLREAGTHRLYYEEVAYSRRRSDLDNAHRIPLNCALRKYNISSPDRMATFFGNSLQETQWLEKLHENNRNEWYYPWDGRGFLQLTHSSNYIGYWDFRGRNALISQTTRNDLAHAQAQADKHRAQARTYLADPVSGVTPVMLTWREQVGAEGQPVTPEDTFAPADSAGYYWAKMGMGRYADRPIILERRAVTATRPPNPQHPRPNSPVGKIYYHSMNFRDASAAVNLPGAVGHPHKPFNGYIARCVAFAQALAVLAEVKFPDESGASSLGFPEGRIPRRG</sequence>